<evidence type="ECO:0000259" key="6">
    <source>
        <dbReference type="Pfam" id="PF20172"/>
    </source>
</evidence>
<evidence type="ECO:0000256" key="4">
    <source>
        <dbReference type="ARBA" id="ARBA00023172"/>
    </source>
</evidence>
<dbReference type="AlphaFoldDB" id="A0A1M5BZH7"/>
<dbReference type="PANTHER" id="PTHR30349">
    <property type="entry name" value="PHAGE INTEGRASE-RELATED"/>
    <property type="match status" value="1"/>
</dbReference>
<organism evidence="7 8">
    <name type="scientific">Ruegeria intermedia</name>
    <dbReference type="NCBI Taxonomy" id="996115"/>
    <lineage>
        <taxon>Bacteria</taxon>
        <taxon>Pseudomonadati</taxon>
        <taxon>Pseudomonadota</taxon>
        <taxon>Alphaproteobacteria</taxon>
        <taxon>Rhodobacterales</taxon>
        <taxon>Roseobacteraceae</taxon>
        <taxon>Ruegeria</taxon>
    </lineage>
</organism>
<evidence type="ECO:0000256" key="3">
    <source>
        <dbReference type="ARBA" id="ARBA00023125"/>
    </source>
</evidence>
<keyword evidence="8" id="KW-1185">Reference proteome</keyword>
<feature type="region of interest" description="Disordered" evidence="5">
    <location>
        <begin position="225"/>
        <end position="254"/>
    </location>
</feature>
<feature type="domain" description="DUF6538" evidence="6">
    <location>
        <begin position="6"/>
        <end position="58"/>
    </location>
</feature>
<gene>
    <name evidence="7" type="ORF">SAMN05444279_1631</name>
</gene>
<keyword evidence="3" id="KW-0238">DNA-binding</keyword>
<sequence length="698" mass="78667">MHGTLYLTRRRGIYFFRRRIPKLSTYLPPVMVSLGTTDRNSAHRSCVQLTAHMDRMLEKNAHLTLPEVDVPAFFKAELRAYLDELRNARMIERMDGSLTAERARHHRLEAFVLRSLVEDGLREEMPPERLLQLPVDERPIAARIQATKFREFISPAFKQGVQERAAQLKRPEHLSQHEKLRLRWAAVEARMAAHDAVQTVPLHSSSAARSAAAAMLQTLVDVTDRPIHPTPAEDALGNSGTTQSKEEPSVALGTSASCQAELPHLAAPVLTPGVSLIQGRITADSIAHQRDQALQQPEEALFSGEAKDARVERVYGHDLFGVAVRMTRKKKCNAETKNQLLKSVTLFVYITGIQLVTDIRPHHLEIFANAMAKTMPKHYWKSPRQRALTFKELLDDAKTIPDDKIGLEAGTIERHLTTIKSVLEHAEYEGTPVFGTPKVANLVPEDDRTDAEKTAVFTVPDVRRLFAHPLWTGCRNFRDRHKPGTKLFKDHHYWINFLLAHTGARRAEIAGLLVTDVLEEDGIPYIYIRANHLRGLKNKHSKRRIPIHPELIELGFLEFVATIKSKQQFVLFPAAVPAKIRDACLDPHAPPPPYDPKFGDNLDHVMRECLSRSLDGNPLRYSTKSLRHYVNDTLINARGKDGLTLLVSDIDRRDLLGHKQIDVNTGTYRREEKPLGPLYAAVQLLPRLISGIGLGDSE</sequence>
<dbReference type="GO" id="GO:0003677">
    <property type="term" value="F:DNA binding"/>
    <property type="evidence" value="ECO:0007669"/>
    <property type="project" value="UniProtKB-KW"/>
</dbReference>
<dbReference type="InterPro" id="IPR046668">
    <property type="entry name" value="DUF6538"/>
</dbReference>
<dbReference type="Pfam" id="PF20172">
    <property type="entry name" value="DUF6538"/>
    <property type="match status" value="1"/>
</dbReference>
<evidence type="ECO:0000313" key="7">
    <source>
        <dbReference type="EMBL" id="SHF47835.1"/>
    </source>
</evidence>
<dbReference type="InterPro" id="IPR050090">
    <property type="entry name" value="Tyrosine_recombinase_XerCD"/>
</dbReference>
<evidence type="ECO:0000256" key="2">
    <source>
        <dbReference type="ARBA" id="ARBA00022908"/>
    </source>
</evidence>
<dbReference type="Gene3D" id="1.10.443.10">
    <property type="entry name" value="Intergrase catalytic core"/>
    <property type="match status" value="1"/>
</dbReference>
<accession>A0A1M5BZH7</accession>
<dbReference type="InterPro" id="IPR011010">
    <property type="entry name" value="DNA_brk_join_enz"/>
</dbReference>
<evidence type="ECO:0000256" key="5">
    <source>
        <dbReference type="SAM" id="MobiDB-lite"/>
    </source>
</evidence>
<dbReference type="SUPFAM" id="SSF56349">
    <property type="entry name" value="DNA breaking-rejoining enzymes"/>
    <property type="match status" value="1"/>
</dbReference>
<dbReference type="EMBL" id="FQVK01000063">
    <property type="protein sequence ID" value="SHF47835.1"/>
    <property type="molecule type" value="Genomic_DNA"/>
</dbReference>
<protein>
    <recommendedName>
        <fullName evidence="6">DUF6538 domain-containing protein</fullName>
    </recommendedName>
</protein>
<name>A0A1M5BZH7_9RHOB</name>
<proteinExistence type="inferred from homology"/>
<keyword evidence="2" id="KW-0229">DNA integration</keyword>
<evidence type="ECO:0000256" key="1">
    <source>
        <dbReference type="ARBA" id="ARBA00008857"/>
    </source>
</evidence>
<dbReference type="InterPro" id="IPR013762">
    <property type="entry name" value="Integrase-like_cat_sf"/>
</dbReference>
<dbReference type="PANTHER" id="PTHR30349:SF41">
    <property type="entry name" value="INTEGRASE_RECOMBINASE PROTEIN MJ0367-RELATED"/>
    <property type="match status" value="1"/>
</dbReference>
<dbReference type="Proteomes" id="UP000325134">
    <property type="component" value="Unassembled WGS sequence"/>
</dbReference>
<dbReference type="GO" id="GO:0006310">
    <property type="term" value="P:DNA recombination"/>
    <property type="evidence" value="ECO:0007669"/>
    <property type="project" value="UniProtKB-KW"/>
</dbReference>
<dbReference type="GO" id="GO:0015074">
    <property type="term" value="P:DNA integration"/>
    <property type="evidence" value="ECO:0007669"/>
    <property type="project" value="UniProtKB-KW"/>
</dbReference>
<reference evidence="7 8" key="1">
    <citation type="submission" date="2016-11" db="EMBL/GenBank/DDBJ databases">
        <authorList>
            <person name="Varghese N."/>
            <person name="Submissions S."/>
        </authorList>
    </citation>
    <scope>NUCLEOTIDE SEQUENCE [LARGE SCALE GENOMIC DNA]</scope>
    <source>
        <strain evidence="7 8">DSM 29341</strain>
    </source>
</reference>
<keyword evidence="4" id="KW-0233">DNA recombination</keyword>
<comment type="similarity">
    <text evidence="1">Belongs to the 'phage' integrase family.</text>
</comment>
<evidence type="ECO:0000313" key="8">
    <source>
        <dbReference type="Proteomes" id="UP000325134"/>
    </source>
</evidence>